<comment type="pathway">
    <text evidence="10 11">Cell wall biogenesis; peptidoglycan biosynthesis.</text>
</comment>
<evidence type="ECO:0000256" key="6">
    <source>
        <dbReference type="ARBA" id="ARBA00022960"/>
    </source>
</evidence>
<comment type="catalytic activity">
    <reaction evidence="10 11">
        <text>D-alanyl-D-alanine + UDP-N-acetyl-alpha-D-muramoyl-L-alanyl-gamma-D-glutamyl-meso-2,6-diaminopimelate + ATP = UDP-N-acetyl-alpha-D-muramoyl-L-alanyl-gamma-D-glutamyl-meso-2,6-diaminopimeloyl-D-alanyl-D-alanine + ADP + phosphate + H(+)</text>
        <dbReference type="Rhea" id="RHEA:28374"/>
        <dbReference type="ChEBI" id="CHEBI:15378"/>
        <dbReference type="ChEBI" id="CHEBI:30616"/>
        <dbReference type="ChEBI" id="CHEBI:43474"/>
        <dbReference type="ChEBI" id="CHEBI:57822"/>
        <dbReference type="ChEBI" id="CHEBI:61386"/>
        <dbReference type="ChEBI" id="CHEBI:83905"/>
        <dbReference type="ChEBI" id="CHEBI:456216"/>
        <dbReference type="EC" id="6.3.2.10"/>
    </reaction>
</comment>
<comment type="function">
    <text evidence="10 11">Involved in cell wall formation. Catalyzes the final step in the synthesis of UDP-N-acetylmuramoyl-pentapeptide, the precursor of murein.</text>
</comment>
<keyword evidence="7 10" id="KW-0573">Peptidoglycan synthesis</keyword>
<feature type="domain" description="Mur ligase N-terminal catalytic" evidence="12">
    <location>
        <begin position="24"/>
        <end position="107"/>
    </location>
</feature>
<dbReference type="GO" id="GO:0005737">
    <property type="term" value="C:cytoplasm"/>
    <property type="evidence" value="ECO:0007669"/>
    <property type="project" value="UniProtKB-SubCell"/>
</dbReference>
<dbReference type="PANTHER" id="PTHR43024">
    <property type="entry name" value="UDP-N-ACETYLMURAMOYL-TRIPEPTIDE--D-ALANYL-D-ALANINE LIGASE"/>
    <property type="match status" value="1"/>
</dbReference>
<evidence type="ECO:0000256" key="2">
    <source>
        <dbReference type="ARBA" id="ARBA00022598"/>
    </source>
</evidence>
<dbReference type="Pfam" id="PF02875">
    <property type="entry name" value="Mur_ligase_C"/>
    <property type="match status" value="1"/>
</dbReference>
<keyword evidence="5 10" id="KW-0067">ATP-binding</keyword>
<evidence type="ECO:0000256" key="3">
    <source>
        <dbReference type="ARBA" id="ARBA00022618"/>
    </source>
</evidence>
<evidence type="ECO:0000256" key="7">
    <source>
        <dbReference type="ARBA" id="ARBA00022984"/>
    </source>
</evidence>
<evidence type="ECO:0000313" key="17">
    <source>
        <dbReference type="Proteomes" id="UP001071230"/>
    </source>
</evidence>
<proteinExistence type="inferred from homology"/>
<evidence type="ECO:0000256" key="10">
    <source>
        <dbReference type="HAMAP-Rule" id="MF_02019"/>
    </source>
</evidence>
<evidence type="ECO:0000256" key="1">
    <source>
        <dbReference type="ARBA" id="ARBA00022490"/>
    </source>
</evidence>
<dbReference type="GO" id="GO:0005524">
    <property type="term" value="F:ATP binding"/>
    <property type="evidence" value="ECO:0007669"/>
    <property type="project" value="UniProtKB-UniRule"/>
</dbReference>
<dbReference type="InterPro" id="IPR036565">
    <property type="entry name" value="Mur-like_cat_sf"/>
</dbReference>
<keyword evidence="9 10" id="KW-0961">Cell wall biogenesis/degradation</keyword>
<evidence type="ECO:0000313" key="15">
    <source>
        <dbReference type="EMBL" id="CAA7602892.1"/>
    </source>
</evidence>
<dbReference type="GO" id="GO:0047480">
    <property type="term" value="F:UDP-N-acetylmuramoyl-tripeptide-D-alanyl-D-alanine ligase activity"/>
    <property type="evidence" value="ECO:0007669"/>
    <property type="project" value="UniProtKB-UniRule"/>
</dbReference>
<dbReference type="EC" id="6.3.2.10" evidence="10 11"/>
<keyword evidence="8 10" id="KW-0131">Cell cycle</keyword>
<dbReference type="NCBIfam" id="TIGR01143">
    <property type="entry name" value="murF"/>
    <property type="match status" value="1"/>
</dbReference>
<accession>A0A8S0WHS8</accession>
<dbReference type="GO" id="GO:0071555">
    <property type="term" value="P:cell wall organization"/>
    <property type="evidence" value="ECO:0007669"/>
    <property type="project" value="UniProtKB-KW"/>
</dbReference>
<dbReference type="EMBL" id="LR746496">
    <property type="protein sequence ID" value="CAA7602892.1"/>
    <property type="molecule type" value="Genomic_DNA"/>
</dbReference>
<evidence type="ECO:0000259" key="13">
    <source>
        <dbReference type="Pfam" id="PF02875"/>
    </source>
</evidence>
<evidence type="ECO:0000256" key="8">
    <source>
        <dbReference type="ARBA" id="ARBA00023306"/>
    </source>
</evidence>
<reference evidence="16" key="1">
    <citation type="submission" date="2014-11" db="EMBL/GenBank/DDBJ databases">
        <authorList>
            <person name="Hornung B.V."/>
        </authorList>
    </citation>
    <scope>NUCLEOTIDE SEQUENCE</scope>
    <source>
        <strain evidence="16">INE</strain>
    </source>
</reference>
<protein>
    <recommendedName>
        <fullName evidence="10 11">UDP-N-acetylmuramoyl-tripeptide--D-alanyl-D-alanine ligase</fullName>
        <ecNumber evidence="10 11">6.3.2.10</ecNumber>
    </recommendedName>
    <alternativeName>
        <fullName evidence="10">D-alanyl-D-alanine-adding enzyme</fullName>
    </alternativeName>
</protein>
<dbReference type="GO" id="GO:0051301">
    <property type="term" value="P:cell division"/>
    <property type="evidence" value="ECO:0007669"/>
    <property type="project" value="UniProtKB-KW"/>
</dbReference>
<evidence type="ECO:0000313" key="16">
    <source>
        <dbReference type="EMBL" id="CEJ05773.1"/>
    </source>
</evidence>
<feature type="binding site" evidence="10">
    <location>
        <begin position="121"/>
        <end position="127"/>
    </location>
    <ligand>
        <name>ATP</name>
        <dbReference type="ChEBI" id="CHEBI:30616"/>
    </ligand>
</feature>
<dbReference type="Gene3D" id="3.90.190.20">
    <property type="entry name" value="Mur ligase, C-terminal domain"/>
    <property type="match status" value="1"/>
</dbReference>
<keyword evidence="3 10" id="KW-0132">Cell division</keyword>
<dbReference type="InterPro" id="IPR005863">
    <property type="entry name" value="UDP-N-AcMur_synth"/>
</dbReference>
<dbReference type="SUPFAM" id="SSF63418">
    <property type="entry name" value="MurE/MurF N-terminal domain"/>
    <property type="match status" value="1"/>
</dbReference>
<evidence type="ECO:0000256" key="4">
    <source>
        <dbReference type="ARBA" id="ARBA00022741"/>
    </source>
</evidence>
<dbReference type="Proteomes" id="UP000836597">
    <property type="component" value="Chromosome"/>
</dbReference>
<dbReference type="AlphaFoldDB" id="A0A8S0WHS8"/>
<reference evidence="15" key="2">
    <citation type="submission" date="2020-01" db="EMBL/GenBank/DDBJ databases">
        <authorList>
            <person name="Hornung B."/>
        </authorList>
    </citation>
    <scope>NUCLEOTIDE SEQUENCE</scope>
    <source>
        <strain evidence="15">PacBioINE</strain>
    </source>
</reference>
<dbReference type="InterPro" id="IPR051046">
    <property type="entry name" value="MurCDEF_CellWall_CoF430Synth"/>
</dbReference>
<comment type="similarity">
    <text evidence="10">Belongs to the MurCDEF family. MurF subfamily.</text>
</comment>
<dbReference type="GO" id="GO:0008360">
    <property type="term" value="P:regulation of cell shape"/>
    <property type="evidence" value="ECO:0007669"/>
    <property type="project" value="UniProtKB-KW"/>
</dbReference>
<keyword evidence="1 10" id="KW-0963">Cytoplasm</keyword>
<evidence type="ECO:0000256" key="11">
    <source>
        <dbReference type="RuleBase" id="RU004136"/>
    </source>
</evidence>
<dbReference type="Proteomes" id="UP001071230">
    <property type="component" value="Unassembled WGS sequence"/>
</dbReference>
<comment type="subcellular location">
    <subcellularLocation>
        <location evidence="10 11">Cytoplasm</location>
    </subcellularLocation>
</comment>
<dbReference type="GO" id="GO:0009252">
    <property type="term" value="P:peptidoglycan biosynthetic process"/>
    <property type="evidence" value="ECO:0007669"/>
    <property type="project" value="UniProtKB-UniRule"/>
</dbReference>
<dbReference type="SUPFAM" id="SSF53244">
    <property type="entry name" value="MurD-like peptide ligases, peptide-binding domain"/>
    <property type="match status" value="1"/>
</dbReference>
<keyword evidence="2 10" id="KW-0436">Ligase</keyword>
<name>A0A8S0WHS8_9FIRM</name>
<sequence length="478" mass="50686">MWRGKDVARLAGGTLLGDAEVQVRGCLLDSRRAQGGEIFFALPGERRDGHEFLAAAWQAGAALALADQARWGPDVKTWPARPSEIPPGKALVLVDSVPVALRTLAKAWRERIGAKVVAVTGSNGKTTTKDMVAAVLGRRYRVCKNLENHNNELGLPFTVLNAPPDTEILVLEMGMRGLGQIRALTEIARPDTGVITNIGTAHLELLGSREKIARAKWELVEALPKDGWAVLNAEDRPSAEKAKTDPHPARFYGLRGDWMKAEVSGTDLVAQGAMGTGFIAAWGGERAQVRLPLPGEHHVLDALAALAVGTIYGISLAEGARGLEGVELSRMRLEVRPGIEGSTLISDVYNANPASMQASLGILKERAGTSPTVAILGEMYELGEESKSGHNRVGRVAAALGLSSLITVGALAEDIAVGAREAGLDSDKVNICATREEAVEKAVHILKKLPAGAWVLVKGSRGMRMETVSGALQAGDFS</sequence>
<organism evidence="15">
    <name type="scientific">Acididesulfobacillus acetoxydans</name>
    <dbReference type="NCBI Taxonomy" id="1561005"/>
    <lineage>
        <taxon>Bacteria</taxon>
        <taxon>Bacillati</taxon>
        <taxon>Bacillota</taxon>
        <taxon>Clostridia</taxon>
        <taxon>Eubacteriales</taxon>
        <taxon>Peptococcaceae</taxon>
        <taxon>Acididesulfobacillus</taxon>
    </lineage>
</organism>
<dbReference type="EMBL" id="CDGJ01000003">
    <property type="protein sequence ID" value="CEJ05773.1"/>
    <property type="molecule type" value="Genomic_DNA"/>
</dbReference>
<dbReference type="PANTHER" id="PTHR43024:SF1">
    <property type="entry name" value="UDP-N-ACETYLMURAMOYL-TRIPEPTIDE--D-ALANYL-D-ALANINE LIGASE"/>
    <property type="match status" value="1"/>
</dbReference>
<keyword evidence="6 10" id="KW-0133">Cell shape</keyword>
<dbReference type="Pfam" id="PF01225">
    <property type="entry name" value="Mur_ligase"/>
    <property type="match status" value="1"/>
</dbReference>
<dbReference type="InterPro" id="IPR036615">
    <property type="entry name" value="Mur_ligase_C_dom_sf"/>
</dbReference>
<dbReference type="InterPro" id="IPR035911">
    <property type="entry name" value="MurE/MurF_N"/>
</dbReference>
<dbReference type="HAMAP" id="MF_02019">
    <property type="entry name" value="MurF"/>
    <property type="match status" value="1"/>
</dbReference>
<evidence type="ECO:0000259" key="14">
    <source>
        <dbReference type="Pfam" id="PF08245"/>
    </source>
</evidence>
<evidence type="ECO:0000256" key="9">
    <source>
        <dbReference type="ARBA" id="ARBA00023316"/>
    </source>
</evidence>
<dbReference type="Gene3D" id="3.40.1190.10">
    <property type="entry name" value="Mur-like, catalytic domain"/>
    <property type="match status" value="1"/>
</dbReference>
<dbReference type="Gene3D" id="3.40.1390.10">
    <property type="entry name" value="MurE/MurF, N-terminal domain"/>
    <property type="match status" value="1"/>
</dbReference>
<gene>
    <name evidence="10" type="primary">murF</name>
    <name evidence="16" type="ORF">DEACI_0193</name>
    <name evidence="15" type="ORF">DEACI_3715</name>
</gene>
<dbReference type="RefSeq" id="WP_240986192.1">
    <property type="nucleotide sequence ID" value="NZ_CDGJ01000003.1"/>
</dbReference>
<evidence type="ECO:0000259" key="12">
    <source>
        <dbReference type="Pfam" id="PF01225"/>
    </source>
</evidence>
<keyword evidence="17" id="KW-1185">Reference proteome</keyword>
<dbReference type="Pfam" id="PF08245">
    <property type="entry name" value="Mur_ligase_M"/>
    <property type="match status" value="1"/>
</dbReference>
<dbReference type="InterPro" id="IPR000713">
    <property type="entry name" value="Mur_ligase_N"/>
</dbReference>
<evidence type="ECO:0000256" key="5">
    <source>
        <dbReference type="ARBA" id="ARBA00022840"/>
    </source>
</evidence>
<feature type="domain" description="Mur ligase C-terminal" evidence="13">
    <location>
        <begin position="331"/>
        <end position="461"/>
    </location>
</feature>
<keyword evidence="4 10" id="KW-0547">Nucleotide-binding</keyword>
<dbReference type="SUPFAM" id="SSF53623">
    <property type="entry name" value="MurD-like peptide ligases, catalytic domain"/>
    <property type="match status" value="1"/>
</dbReference>
<feature type="domain" description="Mur ligase central" evidence="14">
    <location>
        <begin position="119"/>
        <end position="308"/>
    </location>
</feature>
<dbReference type="InterPro" id="IPR004101">
    <property type="entry name" value="Mur_ligase_C"/>
</dbReference>
<dbReference type="KEGG" id="aacx:DEACI_3715"/>
<dbReference type="InterPro" id="IPR013221">
    <property type="entry name" value="Mur_ligase_cen"/>
</dbReference>